<feature type="region of interest" description="Disordered" evidence="1">
    <location>
        <begin position="27"/>
        <end position="77"/>
    </location>
</feature>
<feature type="compositionally biased region" description="Pro residues" evidence="1">
    <location>
        <begin position="425"/>
        <end position="467"/>
    </location>
</feature>
<feature type="compositionally biased region" description="Polar residues" evidence="1">
    <location>
        <begin position="222"/>
        <end position="232"/>
    </location>
</feature>
<feature type="compositionally biased region" description="Basic and acidic residues" evidence="1">
    <location>
        <begin position="297"/>
        <end position="307"/>
    </location>
</feature>
<organism evidence="2 3">
    <name type="scientific">Botryosphaeria dothidea</name>
    <dbReference type="NCBI Taxonomy" id="55169"/>
    <lineage>
        <taxon>Eukaryota</taxon>
        <taxon>Fungi</taxon>
        <taxon>Dikarya</taxon>
        <taxon>Ascomycota</taxon>
        <taxon>Pezizomycotina</taxon>
        <taxon>Dothideomycetes</taxon>
        <taxon>Dothideomycetes incertae sedis</taxon>
        <taxon>Botryosphaeriales</taxon>
        <taxon>Botryosphaeriaceae</taxon>
        <taxon>Botryosphaeria</taxon>
    </lineage>
</organism>
<dbReference type="Proteomes" id="UP000572817">
    <property type="component" value="Unassembled WGS sequence"/>
</dbReference>
<reference evidence="2" key="1">
    <citation type="submission" date="2020-04" db="EMBL/GenBank/DDBJ databases">
        <title>Genome Assembly and Annotation of Botryosphaeria dothidea sdau 11-99, a Latent Pathogen of Apple Fruit Ring Rot in China.</title>
        <authorList>
            <person name="Yu C."/>
            <person name="Diao Y."/>
            <person name="Lu Q."/>
            <person name="Zhao J."/>
            <person name="Cui S."/>
            <person name="Peng C."/>
            <person name="He B."/>
            <person name="Liu H."/>
        </authorList>
    </citation>
    <scope>NUCLEOTIDE SEQUENCE [LARGE SCALE GENOMIC DNA]</scope>
    <source>
        <strain evidence="2">Sdau11-99</strain>
    </source>
</reference>
<sequence length="575" mass="63045">MAEIFQRFEVSSLGSCSRRLDIEHVPSDIAANGPEGRRDTSPPTPLNLATTSPAPGSQPRKTLLRNTLRNTPARPGYNDRRAELRVHHTPTRTNNLFARANHVNPSPIHVGLRARDAQESDQDVPAFTPLPPPRLFIHDHRIPYPLRTGQLFHPDPHLSPIPPALRVSQSPPTWSSVFRARQHASPIRSVLTTTQSSDYQSDARIEAWLENVRPNHVEIDDISSSPGNLQPSQERRDSVTELEDRHASSQRSFRLDHPARAPAAFLTTSSCEDLHHLRTCNANDPVGWADYGPSSRFLEDPYRDQTDRTSQPTPRRPPPSLFRGSKPNFPRPSAIPALQTRLARSIPSSPCHTSPTSSPRLPGTASTPARPPPPHHGSSEPASSPAHVVDGSPGWWWRWHRATTSPNDGDNGAVAQRSSSLSSPLAPPPQPCITLSPPPPPSLQPPHAPPPSPPRLVHPSPPSPSPATPVVVRRRPRQTSPAPPPPWPVADAGDRVAPPPLPVTPRRAARKSRFGGGAGTDGDGEGKGTLLSPDVYLWRGDSERREKFREMVRRRCPSYFDEDIVGDGERGEEDG</sequence>
<feature type="compositionally biased region" description="Basic and acidic residues" evidence="1">
    <location>
        <begin position="233"/>
        <end position="256"/>
    </location>
</feature>
<feature type="compositionally biased region" description="Low complexity" evidence="1">
    <location>
        <begin position="345"/>
        <end position="359"/>
    </location>
</feature>
<feature type="compositionally biased region" description="Low complexity" evidence="1">
    <location>
        <begin position="415"/>
        <end position="424"/>
    </location>
</feature>
<keyword evidence="3" id="KW-1185">Reference proteome</keyword>
<comment type="caution">
    <text evidence="2">The sequence shown here is derived from an EMBL/GenBank/DDBJ whole genome shotgun (WGS) entry which is preliminary data.</text>
</comment>
<dbReference type="EMBL" id="WWBZ02000016">
    <property type="protein sequence ID" value="KAF4310361.1"/>
    <property type="molecule type" value="Genomic_DNA"/>
</dbReference>
<protein>
    <submittedName>
        <fullName evidence="2">Uncharacterized protein</fullName>
    </submittedName>
</protein>
<feature type="region of interest" description="Disordered" evidence="1">
    <location>
        <begin position="218"/>
        <end position="256"/>
    </location>
</feature>
<feature type="region of interest" description="Disordered" evidence="1">
    <location>
        <begin position="294"/>
        <end position="532"/>
    </location>
</feature>
<gene>
    <name evidence="2" type="ORF">GTA08_BOTSDO02203</name>
</gene>
<evidence type="ECO:0000256" key="1">
    <source>
        <dbReference type="SAM" id="MobiDB-lite"/>
    </source>
</evidence>
<evidence type="ECO:0000313" key="2">
    <source>
        <dbReference type="EMBL" id="KAF4310361.1"/>
    </source>
</evidence>
<accession>A0A8H4N930</accession>
<name>A0A8H4N930_9PEZI</name>
<dbReference type="AlphaFoldDB" id="A0A8H4N930"/>
<evidence type="ECO:0000313" key="3">
    <source>
        <dbReference type="Proteomes" id="UP000572817"/>
    </source>
</evidence>
<proteinExistence type="predicted"/>